<organism evidence="1 2">
    <name type="scientific">Candidatus Regiella insecticola 5.15</name>
    <dbReference type="NCBI Taxonomy" id="1005043"/>
    <lineage>
        <taxon>Bacteria</taxon>
        <taxon>Pseudomonadati</taxon>
        <taxon>Pseudomonadota</taxon>
        <taxon>Gammaproteobacteria</taxon>
        <taxon>Enterobacterales</taxon>
        <taxon>Enterobacteriaceae</taxon>
        <taxon>aphid secondary symbionts</taxon>
        <taxon>Candidatus Regiella</taxon>
    </lineage>
</organism>
<accession>G2H2D8</accession>
<evidence type="ECO:0000313" key="1">
    <source>
        <dbReference type="EMBL" id="EGY27840.1"/>
    </source>
</evidence>
<name>G2H2D8_9ENTR</name>
<proteinExistence type="predicted"/>
<reference evidence="1 2" key="1">
    <citation type="journal article" date="2012" name="Genome Res.">
        <title>Genomic basis of endosymbiont-conferred protection against an insect parasitoid.</title>
        <authorList>
            <person name="Hansen A.K."/>
            <person name="Vorburger C."/>
            <person name="Moran N.A."/>
        </authorList>
    </citation>
    <scope>NUCLEOTIDE SEQUENCE [LARGE SCALE GENOMIC DNA]</scope>
    <source>
        <strain evidence="2">R5.15</strain>
    </source>
</reference>
<dbReference type="EMBL" id="AGCA01000531">
    <property type="protein sequence ID" value="EGY27840.1"/>
    <property type="molecule type" value="Genomic_DNA"/>
</dbReference>
<dbReference type="Proteomes" id="UP000004116">
    <property type="component" value="Unassembled WGS sequence"/>
</dbReference>
<evidence type="ECO:0000313" key="2">
    <source>
        <dbReference type="Proteomes" id="UP000004116"/>
    </source>
</evidence>
<sequence length="25" mass="2684">MLAGAFASFLTGISEPLEFSFMFVA</sequence>
<feature type="non-terminal residue" evidence="1">
    <location>
        <position position="25"/>
    </location>
</feature>
<comment type="caution">
    <text evidence="1">The sequence shown here is derived from an EMBL/GenBank/DDBJ whole genome shotgun (WGS) entry which is preliminary data.</text>
</comment>
<keyword evidence="2" id="KW-1185">Reference proteome</keyword>
<gene>
    <name evidence="1" type="ORF">Rin_00022390</name>
</gene>
<dbReference type="AlphaFoldDB" id="G2H2D8"/>
<protein>
    <submittedName>
        <fullName evidence="1">Uncharacterized protein</fullName>
    </submittedName>
</protein>